<accession>A0A4V1X8W0</accession>
<keyword evidence="1" id="KW-0436">Ligase</keyword>
<comment type="caution">
    <text evidence="3">The sequence shown here is derived from an EMBL/GenBank/DDBJ whole genome shotgun (WGS) entry which is preliminary data.</text>
</comment>
<reference evidence="3 4" key="1">
    <citation type="submission" date="2018-06" db="EMBL/GenBank/DDBJ databases">
        <title>Complete Genomes of Monosporascus.</title>
        <authorList>
            <person name="Robinson A.J."/>
            <person name="Natvig D.O."/>
        </authorList>
    </citation>
    <scope>NUCLEOTIDE SEQUENCE [LARGE SCALE GENOMIC DNA]</scope>
    <source>
        <strain evidence="3 4">CBS 110550</strain>
    </source>
</reference>
<dbReference type="Gene3D" id="3.30.559.30">
    <property type="entry name" value="Nonribosomal peptide synthetase, condensation domain"/>
    <property type="match status" value="2"/>
</dbReference>
<dbReference type="GO" id="GO:0016874">
    <property type="term" value="F:ligase activity"/>
    <property type="evidence" value="ECO:0007669"/>
    <property type="project" value="UniProtKB-KW"/>
</dbReference>
<dbReference type="PANTHER" id="PTHR45527">
    <property type="entry name" value="NONRIBOSOMAL PEPTIDE SYNTHETASE"/>
    <property type="match status" value="1"/>
</dbReference>
<dbReference type="GO" id="GO:0005737">
    <property type="term" value="C:cytoplasm"/>
    <property type="evidence" value="ECO:0007669"/>
    <property type="project" value="TreeGrafter"/>
</dbReference>
<keyword evidence="4" id="KW-1185">Reference proteome</keyword>
<organism evidence="3 4">
    <name type="scientific">Monosporascus ibericus</name>
    <dbReference type="NCBI Taxonomy" id="155417"/>
    <lineage>
        <taxon>Eukaryota</taxon>
        <taxon>Fungi</taxon>
        <taxon>Dikarya</taxon>
        <taxon>Ascomycota</taxon>
        <taxon>Pezizomycotina</taxon>
        <taxon>Sordariomycetes</taxon>
        <taxon>Xylariomycetidae</taxon>
        <taxon>Xylariales</taxon>
        <taxon>Xylariales incertae sedis</taxon>
        <taxon>Monosporascus</taxon>
    </lineage>
</organism>
<feature type="region of interest" description="Disordered" evidence="2">
    <location>
        <begin position="1"/>
        <end position="23"/>
    </location>
</feature>
<dbReference type="SUPFAM" id="SSF52777">
    <property type="entry name" value="CoA-dependent acyltransferases"/>
    <property type="match status" value="1"/>
</dbReference>
<evidence type="ECO:0000313" key="4">
    <source>
        <dbReference type="Proteomes" id="UP000293360"/>
    </source>
</evidence>
<dbReference type="GO" id="GO:0044550">
    <property type="term" value="P:secondary metabolite biosynthetic process"/>
    <property type="evidence" value="ECO:0007669"/>
    <property type="project" value="TreeGrafter"/>
</dbReference>
<evidence type="ECO:0000256" key="2">
    <source>
        <dbReference type="SAM" id="MobiDB-lite"/>
    </source>
</evidence>
<dbReference type="AlphaFoldDB" id="A0A4V1X8W0"/>
<dbReference type="EMBL" id="QJNU01000998">
    <property type="protein sequence ID" value="RYO81316.1"/>
    <property type="molecule type" value="Genomic_DNA"/>
</dbReference>
<evidence type="ECO:0000256" key="1">
    <source>
        <dbReference type="ARBA" id="ARBA00022598"/>
    </source>
</evidence>
<dbReference type="Proteomes" id="UP000293360">
    <property type="component" value="Unassembled WGS sequence"/>
</dbReference>
<name>A0A4V1X8W0_9PEZI</name>
<gene>
    <name evidence="3" type="ORF">DL764_009777</name>
</gene>
<proteinExistence type="predicted"/>
<dbReference type="GO" id="GO:0031177">
    <property type="term" value="F:phosphopantetheine binding"/>
    <property type="evidence" value="ECO:0007669"/>
    <property type="project" value="TreeGrafter"/>
</dbReference>
<dbReference type="PANTHER" id="PTHR45527:SF16">
    <property type="entry name" value="NONRIBOSOMAL PEPTIDE SYNTHASE ATNA-RELATED"/>
    <property type="match status" value="1"/>
</dbReference>
<dbReference type="GO" id="GO:0043041">
    <property type="term" value="P:amino acid activation for nonribosomal peptide biosynthetic process"/>
    <property type="evidence" value="ECO:0007669"/>
    <property type="project" value="TreeGrafter"/>
</dbReference>
<evidence type="ECO:0008006" key="5">
    <source>
        <dbReference type="Google" id="ProtNLM"/>
    </source>
</evidence>
<protein>
    <recommendedName>
        <fullName evidence="5">Condensation domain-containing protein</fullName>
    </recommendedName>
</protein>
<evidence type="ECO:0000313" key="3">
    <source>
        <dbReference type="EMBL" id="RYO81316.1"/>
    </source>
</evidence>
<sequence>MTPDEEFWTESLRDSGATPVPEVPVNRQSFAGESHHHETIKLRWPNIAGYEWPTSYDAATIVQLAWALLVAQYTGSTDIAMRRAGGKCVFPIRIQLNWDMTIAEASRAVGEQSRQSMAHSANCHLGNIRSLSADTRRECDFQFTLTIRDSLDPASDLAVEDAATRLRDVNLLSSDDRCRVLSYNAEVPPRIDETVYQLLAQQAAKRPESQALDACDGQAIEN</sequence>